<dbReference type="EMBL" id="BRXY01000413">
    <property type="protein sequence ID" value="GMH93430.1"/>
    <property type="molecule type" value="Genomic_DNA"/>
</dbReference>
<sequence>MGIFGTIRNALGFGRKKAQEKDVDDTARSSSNGEVEQAEQVVQDEQEVQTDAMELDHNLQQVQQAVEQWQQPARNGLSDEWIIENLKGENFEILEKTCTTKHSSLGIIIRVRSKQMVVVSETPSSGGEGDALGLEKGDVIVEIANEAPGDWLPGVKAQLQNASRPFTMKICRFKGENSVLTEVLKPLPPSPTNSTTGRISPSADTPKRGPGRPRKNPLPVSPETQLAIMVAANAGGNTPGRKKVSSKSLKSAKKREAKQVVSKTKTKGKRGKKK</sequence>
<protein>
    <recommendedName>
        <fullName evidence="4">PDZ domain-containing protein</fullName>
    </recommendedName>
</protein>
<feature type="region of interest" description="Disordered" evidence="1">
    <location>
        <begin position="15"/>
        <end position="45"/>
    </location>
</feature>
<evidence type="ECO:0000313" key="2">
    <source>
        <dbReference type="EMBL" id="GMH93430.1"/>
    </source>
</evidence>
<dbReference type="AlphaFoldDB" id="A0A9W7BW26"/>
<dbReference type="Proteomes" id="UP001165085">
    <property type="component" value="Unassembled WGS sequence"/>
</dbReference>
<feature type="compositionally biased region" description="Basic residues" evidence="1">
    <location>
        <begin position="240"/>
        <end position="256"/>
    </location>
</feature>
<feature type="compositionally biased region" description="Polar residues" evidence="1">
    <location>
        <begin position="192"/>
        <end position="203"/>
    </location>
</feature>
<name>A0A9W7BW26_9STRA</name>
<reference evidence="3" key="1">
    <citation type="journal article" date="2023" name="Commun. Biol.">
        <title>Genome analysis of Parmales, the sister group of diatoms, reveals the evolutionary specialization of diatoms from phago-mixotrophs to photoautotrophs.</title>
        <authorList>
            <person name="Ban H."/>
            <person name="Sato S."/>
            <person name="Yoshikawa S."/>
            <person name="Yamada K."/>
            <person name="Nakamura Y."/>
            <person name="Ichinomiya M."/>
            <person name="Sato N."/>
            <person name="Blanc-Mathieu R."/>
            <person name="Endo H."/>
            <person name="Kuwata A."/>
            <person name="Ogata H."/>
        </authorList>
    </citation>
    <scope>NUCLEOTIDE SEQUENCE [LARGE SCALE GENOMIC DNA]</scope>
    <source>
        <strain evidence="3">NIES 3701</strain>
    </source>
</reference>
<feature type="region of interest" description="Disordered" evidence="1">
    <location>
        <begin position="183"/>
        <end position="274"/>
    </location>
</feature>
<gene>
    <name evidence="2" type="ORF">TrST_g7469</name>
</gene>
<feature type="compositionally biased region" description="Basic and acidic residues" evidence="1">
    <location>
        <begin position="17"/>
        <end position="27"/>
    </location>
</feature>
<evidence type="ECO:0000256" key="1">
    <source>
        <dbReference type="SAM" id="MobiDB-lite"/>
    </source>
</evidence>
<comment type="caution">
    <text evidence="2">The sequence shown here is derived from an EMBL/GenBank/DDBJ whole genome shotgun (WGS) entry which is preliminary data.</text>
</comment>
<dbReference type="SUPFAM" id="SSF50156">
    <property type="entry name" value="PDZ domain-like"/>
    <property type="match status" value="1"/>
</dbReference>
<dbReference type="OrthoDB" id="10439043at2759"/>
<feature type="compositionally biased region" description="Basic residues" evidence="1">
    <location>
        <begin position="264"/>
        <end position="274"/>
    </location>
</feature>
<evidence type="ECO:0008006" key="4">
    <source>
        <dbReference type="Google" id="ProtNLM"/>
    </source>
</evidence>
<accession>A0A9W7BW26</accession>
<dbReference type="InterPro" id="IPR036034">
    <property type="entry name" value="PDZ_sf"/>
</dbReference>
<keyword evidence="3" id="KW-1185">Reference proteome</keyword>
<evidence type="ECO:0000313" key="3">
    <source>
        <dbReference type="Proteomes" id="UP001165085"/>
    </source>
</evidence>
<organism evidence="2 3">
    <name type="scientific">Triparma strigata</name>
    <dbReference type="NCBI Taxonomy" id="1606541"/>
    <lineage>
        <taxon>Eukaryota</taxon>
        <taxon>Sar</taxon>
        <taxon>Stramenopiles</taxon>
        <taxon>Ochrophyta</taxon>
        <taxon>Bolidophyceae</taxon>
        <taxon>Parmales</taxon>
        <taxon>Triparmaceae</taxon>
        <taxon>Triparma</taxon>
    </lineage>
</organism>
<proteinExistence type="predicted"/>